<dbReference type="RefSeq" id="WP_009506629.1">
    <property type="nucleotide sequence ID" value="NZ_LIGL01000007.1"/>
</dbReference>
<feature type="domain" description="N-acetyltransferase" evidence="3">
    <location>
        <begin position="1"/>
        <end position="173"/>
    </location>
</feature>
<dbReference type="InterPro" id="IPR050832">
    <property type="entry name" value="Bact_Acetyltransf"/>
</dbReference>
<dbReference type="InterPro" id="IPR016181">
    <property type="entry name" value="Acyl_CoA_acyltransferase"/>
</dbReference>
<reference evidence="4 5" key="1">
    <citation type="submission" date="2018-06" db="EMBL/GenBank/DDBJ databases">
        <title>Genomic Encyclopedia of Archaeal and Bacterial Type Strains, Phase II (KMG-II): from individual species to whole genera.</title>
        <authorList>
            <person name="Goeker M."/>
        </authorList>
    </citation>
    <scope>NUCLEOTIDE SEQUENCE [LARGE SCALE GENOMIC DNA]</scope>
    <source>
        <strain evidence="4 5">DSM 22011</strain>
    </source>
</reference>
<evidence type="ECO:0000259" key="3">
    <source>
        <dbReference type="PROSITE" id="PS51186"/>
    </source>
</evidence>
<name>A0A327YPN2_9RHOB</name>
<protein>
    <recommendedName>
        <fullName evidence="3">N-acetyltransferase domain-containing protein</fullName>
    </recommendedName>
</protein>
<dbReference type="InterPro" id="IPR000182">
    <property type="entry name" value="GNAT_dom"/>
</dbReference>
<dbReference type="EMBL" id="QLMG01000002">
    <property type="protein sequence ID" value="RAK22933.1"/>
    <property type="molecule type" value="Genomic_DNA"/>
</dbReference>
<dbReference type="Proteomes" id="UP000249165">
    <property type="component" value="Unassembled WGS sequence"/>
</dbReference>
<keyword evidence="1" id="KW-0808">Transferase</keyword>
<dbReference type="SUPFAM" id="SSF55729">
    <property type="entry name" value="Acyl-CoA N-acyltransferases (Nat)"/>
    <property type="match status" value="1"/>
</dbReference>
<keyword evidence="5" id="KW-1185">Reference proteome</keyword>
<organism evidence="4 5">
    <name type="scientific">Salipiger aestuarii</name>
    <dbReference type="NCBI Taxonomy" id="568098"/>
    <lineage>
        <taxon>Bacteria</taxon>
        <taxon>Pseudomonadati</taxon>
        <taxon>Pseudomonadota</taxon>
        <taxon>Alphaproteobacteria</taxon>
        <taxon>Rhodobacterales</taxon>
        <taxon>Roseobacteraceae</taxon>
        <taxon>Salipiger</taxon>
    </lineage>
</organism>
<dbReference type="Gene3D" id="3.40.630.30">
    <property type="match status" value="1"/>
</dbReference>
<evidence type="ECO:0000256" key="2">
    <source>
        <dbReference type="ARBA" id="ARBA00023315"/>
    </source>
</evidence>
<comment type="caution">
    <text evidence="4">The sequence shown here is derived from an EMBL/GenBank/DDBJ whole genome shotgun (WGS) entry which is preliminary data.</text>
</comment>
<evidence type="ECO:0000256" key="1">
    <source>
        <dbReference type="ARBA" id="ARBA00022679"/>
    </source>
</evidence>
<dbReference type="Pfam" id="PF00583">
    <property type="entry name" value="Acetyltransf_1"/>
    <property type="match status" value="1"/>
</dbReference>
<dbReference type="AlphaFoldDB" id="A0A327YPN2"/>
<proteinExistence type="predicted"/>
<dbReference type="PROSITE" id="PS51186">
    <property type="entry name" value="GNAT"/>
    <property type="match status" value="1"/>
</dbReference>
<dbReference type="PANTHER" id="PTHR43877">
    <property type="entry name" value="AMINOALKYLPHOSPHONATE N-ACETYLTRANSFERASE-RELATED-RELATED"/>
    <property type="match status" value="1"/>
</dbReference>
<keyword evidence="2" id="KW-0012">Acyltransferase</keyword>
<accession>A0A327YPN2</accession>
<evidence type="ECO:0000313" key="5">
    <source>
        <dbReference type="Proteomes" id="UP000249165"/>
    </source>
</evidence>
<gene>
    <name evidence="4" type="ORF">ATI53_1002112</name>
</gene>
<dbReference type="PANTHER" id="PTHR43877:SF1">
    <property type="entry name" value="ACETYLTRANSFERASE"/>
    <property type="match status" value="1"/>
</dbReference>
<evidence type="ECO:0000313" key="4">
    <source>
        <dbReference type="EMBL" id="RAK22933.1"/>
    </source>
</evidence>
<dbReference type="CDD" id="cd04301">
    <property type="entry name" value="NAT_SF"/>
    <property type="match status" value="1"/>
</dbReference>
<dbReference type="GO" id="GO:0016747">
    <property type="term" value="F:acyltransferase activity, transferring groups other than amino-acyl groups"/>
    <property type="evidence" value="ECO:0007669"/>
    <property type="project" value="InterPro"/>
</dbReference>
<sequence>MIRELDAAGAAAHLPDLAGTLHACVEDGASVGFVMPFSPAGAEAFFRDSVLPSLARGGRVIWGAFDAGLLVGTVQLDLEMMPNQRHRAEVCKLLVRPSHRRRGIARALMQALLMRADAADRTLVTLDTRSGDGAQALYAACGFDVAGEIPGFALAPDGSDRRDATTYMYRNAPARAAP</sequence>